<evidence type="ECO:0000256" key="2">
    <source>
        <dbReference type="RuleBase" id="RU003750"/>
    </source>
</evidence>
<dbReference type="STRING" id="1641875.XM53_12380"/>
<dbReference type="InterPro" id="IPR000462">
    <property type="entry name" value="CDP-OH_P_trans"/>
</dbReference>
<feature type="transmembrane region" description="Helical" evidence="3">
    <location>
        <begin position="29"/>
        <end position="48"/>
    </location>
</feature>
<organism evidence="4 5">
    <name type="scientific">Roseovarius atlanticus</name>
    <dbReference type="NCBI Taxonomy" id="1641875"/>
    <lineage>
        <taxon>Bacteria</taxon>
        <taxon>Pseudomonadati</taxon>
        <taxon>Pseudomonadota</taxon>
        <taxon>Alphaproteobacteria</taxon>
        <taxon>Rhodobacterales</taxon>
        <taxon>Roseobacteraceae</taxon>
        <taxon>Roseovarius</taxon>
    </lineage>
</organism>
<evidence type="ECO:0000256" key="1">
    <source>
        <dbReference type="ARBA" id="ARBA00022679"/>
    </source>
</evidence>
<dbReference type="GO" id="GO:0016780">
    <property type="term" value="F:phosphotransferase activity, for other substituted phosphate groups"/>
    <property type="evidence" value="ECO:0007669"/>
    <property type="project" value="InterPro"/>
</dbReference>
<keyword evidence="3" id="KW-0472">Membrane</keyword>
<dbReference type="EMBL" id="LAXJ01000010">
    <property type="protein sequence ID" value="KRS12447.1"/>
    <property type="molecule type" value="Genomic_DNA"/>
</dbReference>
<gene>
    <name evidence="4" type="ORF">XM53_12380</name>
</gene>
<feature type="transmembrane region" description="Helical" evidence="3">
    <location>
        <begin position="142"/>
        <end position="162"/>
    </location>
</feature>
<dbReference type="InterPro" id="IPR048254">
    <property type="entry name" value="CDP_ALCOHOL_P_TRANSF_CS"/>
</dbReference>
<dbReference type="InterPro" id="IPR043130">
    <property type="entry name" value="CDP-OH_PTrfase_TM_dom"/>
</dbReference>
<feature type="transmembrane region" description="Helical" evidence="3">
    <location>
        <begin position="201"/>
        <end position="219"/>
    </location>
</feature>
<proteinExistence type="inferred from homology"/>
<keyword evidence="3" id="KW-1133">Transmembrane helix</keyword>
<sequence>MAEFVVIAAAMALGLAAFAVAVLPSPGWAMIAFGSCVGLVALGVRRSYPHPSFGLCNTVTLGRAALLSLLAGVLADAGAVSPWLVFWVGLTILSLDGVDGWLARRSHLKSDFGARFDMEVDAALGAVLALYLMLSGRTGAEILVLGFMRHVFVLAGLAWPMLRGALPESMRRKTICVVQIGTLIALTCPLVPAAVVGPVALAASALLVLSFAVDTAWLVRHRR</sequence>
<keyword evidence="3" id="KW-0812">Transmembrane</keyword>
<protein>
    <recommendedName>
        <fullName evidence="6">CDP-alcohol phosphatidyltransferase</fullName>
    </recommendedName>
</protein>
<dbReference type="PATRIC" id="fig|1641875.4.peg.269"/>
<dbReference type="GO" id="GO:0008654">
    <property type="term" value="P:phospholipid biosynthetic process"/>
    <property type="evidence" value="ECO:0007669"/>
    <property type="project" value="InterPro"/>
</dbReference>
<dbReference type="GO" id="GO:0016020">
    <property type="term" value="C:membrane"/>
    <property type="evidence" value="ECO:0007669"/>
    <property type="project" value="InterPro"/>
</dbReference>
<reference evidence="4 5" key="1">
    <citation type="submission" date="2015-04" db="EMBL/GenBank/DDBJ databases">
        <title>The draft genome sequence of Roseovarius sp.R12b.</title>
        <authorList>
            <person name="Li G."/>
            <person name="Lai Q."/>
            <person name="Shao Z."/>
            <person name="Yan P."/>
        </authorList>
    </citation>
    <scope>NUCLEOTIDE SEQUENCE [LARGE SCALE GENOMIC DNA]</scope>
    <source>
        <strain evidence="4 5">R12B</strain>
    </source>
</reference>
<comment type="caution">
    <text evidence="4">The sequence shown here is derived from an EMBL/GenBank/DDBJ whole genome shotgun (WGS) entry which is preliminary data.</text>
</comment>
<dbReference type="Proteomes" id="UP000051295">
    <property type="component" value="Unassembled WGS sequence"/>
</dbReference>
<evidence type="ECO:0008006" key="6">
    <source>
        <dbReference type="Google" id="ProtNLM"/>
    </source>
</evidence>
<evidence type="ECO:0000256" key="3">
    <source>
        <dbReference type="SAM" id="Phobius"/>
    </source>
</evidence>
<name>A0A0T5NUX5_9RHOB</name>
<keyword evidence="5" id="KW-1185">Reference proteome</keyword>
<dbReference type="PROSITE" id="PS00379">
    <property type="entry name" value="CDP_ALCOHOL_P_TRANSF"/>
    <property type="match status" value="1"/>
</dbReference>
<dbReference type="Gene3D" id="1.20.120.1760">
    <property type="match status" value="1"/>
</dbReference>
<keyword evidence="1 2" id="KW-0808">Transferase</keyword>
<dbReference type="Pfam" id="PF01066">
    <property type="entry name" value="CDP-OH_P_transf"/>
    <property type="match status" value="1"/>
</dbReference>
<feature type="transmembrane region" description="Helical" evidence="3">
    <location>
        <begin position="174"/>
        <end position="195"/>
    </location>
</feature>
<dbReference type="AlphaFoldDB" id="A0A0T5NUX5"/>
<comment type="similarity">
    <text evidence="2">Belongs to the CDP-alcohol phosphatidyltransferase class-I family.</text>
</comment>
<accession>A0A0T5NUX5</accession>
<evidence type="ECO:0000313" key="4">
    <source>
        <dbReference type="EMBL" id="KRS12447.1"/>
    </source>
</evidence>
<evidence type="ECO:0000313" key="5">
    <source>
        <dbReference type="Proteomes" id="UP000051295"/>
    </source>
</evidence>